<dbReference type="Proteomes" id="UP001054902">
    <property type="component" value="Unassembled WGS sequence"/>
</dbReference>
<feature type="region of interest" description="Disordered" evidence="1">
    <location>
        <begin position="53"/>
        <end position="78"/>
    </location>
</feature>
<keyword evidence="2" id="KW-0732">Signal</keyword>
<protein>
    <recommendedName>
        <fullName evidence="3">Peptidase M11 gametolysin domain-containing protein</fullName>
    </recommendedName>
</protein>
<evidence type="ECO:0000259" key="3">
    <source>
        <dbReference type="Pfam" id="PF05548"/>
    </source>
</evidence>
<feature type="signal peptide" evidence="2">
    <location>
        <begin position="1"/>
        <end position="22"/>
    </location>
</feature>
<evidence type="ECO:0000313" key="5">
    <source>
        <dbReference type="Proteomes" id="UP001054902"/>
    </source>
</evidence>
<proteinExistence type="predicted"/>
<feature type="compositionally biased region" description="Low complexity" evidence="1">
    <location>
        <begin position="53"/>
        <end position="73"/>
    </location>
</feature>
<gene>
    <name evidence="4" type="ORF">CTEN210_08979</name>
</gene>
<name>A0AAD3H764_9STRA</name>
<reference evidence="4 5" key="1">
    <citation type="journal article" date="2021" name="Sci. Rep.">
        <title>The genome of the diatom Chaetoceros tenuissimus carries an ancient integrated fragment of an extant virus.</title>
        <authorList>
            <person name="Hongo Y."/>
            <person name="Kimura K."/>
            <person name="Takaki Y."/>
            <person name="Yoshida Y."/>
            <person name="Baba S."/>
            <person name="Kobayashi G."/>
            <person name="Nagasaki K."/>
            <person name="Hano T."/>
            <person name="Tomaru Y."/>
        </authorList>
    </citation>
    <scope>NUCLEOTIDE SEQUENCE [LARGE SCALE GENOMIC DNA]</scope>
    <source>
        <strain evidence="4 5">NIES-3715</strain>
    </source>
</reference>
<feature type="domain" description="Peptidase M11 gametolysin" evidence="3">
    <location>
        <begin position="291"/>
        <end position="385"/>
    </location>
</feature>
<dbReference type="SUPFAM" id="SSF55486">
    <property type="entry name" value="Metalloproteases ('zincins'), catalytic domain"/>
    <property type="match status" value="1"/>
</dbReference>
<evidence type="ECO:0000313" key="4">
    <source>
        <dbReference type="EMBL" id="GFH52503.1"/>
    </source>
</evidence>
<sequence>MNSMISLKNLLFLLPVFASVVAEKDYQNATNDQFRQLSANIFAHRDELNLNDSVGSSSSSLRGSISSSSPSSSEAELPLLHDESTKSAFKSTSIPCTIEMLFGLEPRHDISLKNYLTCATKDGQFFDVNLLHGLSSLYESLSPEEELIINVGEQEARQRSFQLIGHIDNLSYTRRRKEDKSTGISSRNVSPIKARNTSGRFKLLVVRVLGQGTGDIIKQSEAKLYDDFFGDSSNVRTRMMKCSNNKLIFDPATGDKVNKGVLTLRLDENLNGVDFLMVSTMATAEVRSRNLDYTHIAFVMPQTVDFRGRVAFGEQPGTVSWFQTDFASNAFIQVHEISHNLGFNHSWKGSDEFGDSTDSTGNIGQWADDGPVACFNGAKTYYSNWYSEYYSSLDPGMNPFSKELVGLNDIISKPSVSTKNNLVVRLSTAATDDLFIMYQRAEGILDTLQGNSRDTVTISQQKSFEAPSWSLAELRPGQEFRYENYGRYGRPLIVKFCSEIVDSNDIDKAHVITYVEGLTEASCGAYMDIPTDVESFDQMSCSDTPLDFIWKRQRRNCEWVAAKPASRCSSKVLSSMCPQTCMTCDTCVDGRRRFYMKNSQSREHSRACYWASSRNTEKRCKVFGIAETCRKTCGQCS</sequence>
<dbReference type="Pfam" id="PF05548">
    <property type="entry name" value="Peptidase_M11"/>
    <property type="match status" value="1"/>
</dbReference>
<dbReference type="InterPro" id="IPR008752">
    <property type="entry name" value="Peptidase_M11"/>
</dbReference>
<accession>A0AAD3H764</accession>
<dbReference type="EMBL" id="BLLK01000045">
    <property type="protein sequence ID" value="GFH52503.1"/>
    <property type="molecule type" value="Genomic_DNA"/>
</dbReference>
<comment type="caution">
    <text evidence="4">The sequence shown here is derived from an EMBL/GenBank/DDBJ whole genome shotgun (WGS) entry which is preliminary data.</text>
</comment>
<evidence type="ECO:0000256" key="2">
    <source>
        <dbReference type="SAM" id="SignalP"/>
    </source>
</evidence>
<evidence type="ECO:0000256" key="1">
    <source>
        <dbReference type="SAM" id="MobiDB-lite"/>
    </source>
</evidence>
<keyword evidence="5" id="KW-1185">Reference proteome</keyword>
<organism evidence="4 5">
    <name type="scientific">Chaetoceros tenuissimus</name>
    <dbReference type="NCBI Taxonomy" id="426638"/>
    <lineage>
        <taxon>Eukaryota</taxon>
        <taxon>Sar</taxon>
        <taxon>Stramenopiles</taxon>
        <taxon>Ochrophyta</taxon>
        <taxon>Bacillariophyta</taxon>
        <taxon>Coscinodiscophyceae</taxon>
        <taxon>Chaetocerotophycidae</taxon>
        <taxon>Chaetocerotales</taxon>
        <taxon>Chaetocerotaceae</taxon>
        <taxon>Chaetoceros</taxon>
    </lineage>
</organism>
<dbReference type="AlphaFoldDB" id="A0AAD3H764"/>
<feature type="chain" id="PRO_5042122680" description="Peptidase M11 gametolysin domain-containing protein" evidence="2">
    <location>
        <begin position="23"/>
        <end position="637"/>
    </location>
</feature>